<sequence length="195" mass="22107">MSTTKTQQLSQAVTKLIFGTNSYRTWVNRLEQRISNINPKCWSILAGDIEHPAEPDYISFTAEEAYFAIAMTEYPIVGFATDPQTIAKRVEQFISTNRDHNKLLLAQYQTRLGEFEELNRKARMLLESSLGRDQIAMISCIFGARSAFLVLDSYKTVVLEIGLTDTLFVTLFWPQRLGLGNYLSASMARVPVPEN</sequence>
<comment type="caution">
    <text evidence="1">The sequence shown here is derived from an EMBL/GenBank/DDBJ whole genome shotgun (WGS) entry which is preliminary data.</text>
</comment>
<evidence type="ECO:0000313" key="1">
    <source>
        <dbReference type="EMBL" id="OQD86745.1"/>
    </source>
</evidence>
<organism evidence="1 2">
    <name type="scientific">Penicillium antarcticum</name>
    <dbReference type="NCBI Taxonomy" id="416450"/>
    <lineage>
        <taxon>Eukaryota</taxon>
        <taxon>Fungi</taxon>
        <taxon>Dikarya</taxon>
        <taxon>Ascomycota</taxon>
        <taxon>Pezizomycotina</taxon>
        <taxon>Eurotiomycetes</taxon>
        <taxon>Eurotiomycetidae</taxon>
        <taxon>Eurotiales</taxon>
        <taxon>Aspergillaceae</taxon>
        <taxon>Penicillium</taxon>
    </lineage>
</organism>
<dbReference type="Proteomes" id="UP000191672">
    <property type="component" value="Unassembled WGS sequence"/>
</dbReference>
<gene>
    <name evidence="1" type="ORF">PENANT_c007G02336</name>
</gene>
<proteinExistence type="predicted"/>
<reference evidence="2" key="1">
    <citation type="journal article" date="2017" name="Nat. Microbiol.">
        <title>Global analysis of biosynthetic gene clusters reveals vast potential of secondary metabolite production in Penicillium species.</title>
        <authorList>
            <person name="Nielsen J.C."/>
            <person name="Grijseels S."/>
            <person name="Prigent S."/>
            <person name="Ji B."/>
            <person name="Dainat J."/>
            <person name="Nielsen K.F."/>
            <person name="Frisvad J.C."/>
            <person name="Workman M."/>
            <person name="Nielsen J."/>
        </authorList>
    </citation>
    <scope>NUCLEOTIDE SEQUENCE [LARGE SCALE GENOMIC DNA]</scope>
    <source>
        <strain evidence="2">IBT 31811</strain>
    </source>
</reference>
<evidence type="ECO:0000313" key="2">
    <source>
        <dbReference type="Proteomes" id="UP000191672"/>
    </source>
</evidence>
<accession>A0A1V6QBZ2</accession>
<dbReference type="AlphaFoldDB" id="A0A1V6QBZ2"/>
<dbReference type="EMBL" id="MDYN01000007">
    <property type="protein sequence ID" value="OQD86745.1"/>
    <property type="molecule type" value="Genomic_DNA"/>
</dbReference>
<protein>
    <submittedName>
        <fullName evidence="1">Uncharacterized protein</fullName>
    </submittedName>
</protein>
<name>A0A1V6QBZ2_9EURO</name>
<keyword evidence="2" id="KW-1185">Reference proteome</keyword>